<keyword evidence="4 7" id="KW-0378">Hydrolase</keyword>
<dbReference type="InterPro" id="IPR036412">
    <property type="entry name" value="HAD-like_sf"/>
</dbReference>
<feature type="active site" description="Nucleophile" evidence="8">
    <location>
        <position position="11"/>
    </location>
</feature>
<dbReference type="CDD" id="cd07503">
    <property type="entry name" value="HAD_HisB-N"/>
    <property type="match status" value="1"/>
</dbReference>
<comment type="subcellular location">
    <subcellularLocation>
        <location evidence="1 7">Cytoplasm</location>
    </subcellularLocation>
</comment>
<evidence type="ECO:0000256" key="2">
    <source>
        <dbReference type="ARBA" id="ARBA00022490"/>
    </source>
</evidence>
<dbReference type="NCBIfam" id="TIGR01662">
    <property type="entry name" value="HAD-SF-IIIA"/>
    <property type="match status" value="1"/>
</dbReference>
<feature type="binding site" evidence="11">
    <location>
        <position position="90"/>
    </location>
    <ligand>
        <name>Zn(2+)</name>
        <dbReference type="ChEBI" id="CHEBI:29105"/>
    </ligand>
</feature>
<dbReference type="NCBIfam" id="TIGR01656">
    <property type="entry name" value="Histidinol-ppas"/>
    <property type="match status" value="1"/>
</dbReference>
<comment type="similarity">
    <text evidence="7">Belongs to the gmhB family.</text>
</comment>
<feature type="binding site" evidence="11">
    <location>
        <position position="9"/>
    </location>
    <ligand>
        <name>Mg(2+)</name>
        <dbReference type="ChEBI" id="CHEBI:18420"/>
    </ligand>
</feature>
<dbReference type="InterPro" id="IPR004446">
    <property type="entry name" value="Heptose_bisP_phosphatase"/>
</dbReference>
<feature type="binding site" evidence="9">
    <location>
        <begin position="9"/>
        <end position="11"/>
    </location>
    <ligand>
        <name>substrate</name>
    </ligand>
</feature>
<proteinExistence type="inferred from homology"/>
<keyword evidence="3 11" id="KW-0479">Metal-binding</keyword>
<feature type="binding site" evidence="11">
    <location>
        <position position="98"/>
    </location>
    <ligand>
        <name>Zn(2+)</name>
        <dbReference type="ChEBI" id="CHEBI:29105"/>
    </ligand>
</feature>
<dbReference type="NCBIfam" id="TIGR00213">
    <property type="entry name" value="GmhB_yaeD"/>
    <property type="match status" value="1"/>
</dbReference>
<evidence type="ECO:0000256" key="5">
    <source>
        <dbReference type="ARBA" id="ARBA00023277"/>
    </source>
</evidence>
<evidence type="ECO:0000256" key="7">
    <source>
        <dbReference type="PIRNR" id="PIRNR004682"/>
    </source>
</evidence>
<dbReference type="RefSeq" id="WP_132242733.1">
    <property type="nucleotide sequence ID" value="NZ_SLWV01000003.1"/>
</dbReference>
<feature type="site" description="Contributes to substrate recognition" evidence="10">
    <location>
        <position position="101"/>
    </location>
</feature>
<evidence type="ECO:0000256" key="11">
    <source>
        <dbReference type="PIRSR" id="PIRSR004682-4"/>
    </source>
</evidence>
<evidence type="ECO:0000256" key="6">
    <source>
        <dbReference type="ARBA" id="ARBA00031828"/>
    </source>
</evidence>
<comment type="cofactor">
    <cofactor evidence="11">
        <name>Zn(2+)</name>
        <dbReference type="ChEBI" id="CHEBI:29105"/>
    </cofactor>
</comment>
<dbReference type="EMBL" id="SLWV01000003">
    <property type="protein sequence ID" value="TCO79050.1"/>
    <property type="molecule type" value="Genomic_DNA"/>
</dbReference>
<dbReference type="AlphaFoldDB" id="A0A4V2SCE2"/>
<name>A0A4V2SCE2_9FIRM</name>
<protein>
    <recommendedName>
        <fullName evidence="6 7">D,D-heptose 1,7-bisphosphate phosphatase</fullName>
        <ecNumber evidence="7">3.1.3.-</ecNumber>
    </recommendedName>
</protein>
<feature type="site" description="Stabilizes the phosphoryl group" evidence="10">
    <location>
        <position position="102"/>
    </location>
</feature>
<feature type="binding site" evidence="11">
    <location>
        <position position="127"/>
    </location>
    <ligand>
        <name>Mg(2+)</name>
        <dbReference type="ChEBI" id="CHEBI:18420"/>
    </ligand>
</feature>
<accession>A0A4V2SCE2</accession>
<dbReference type="EC" id="3.1.3.-" evidence="7"/>
<gene>
    <name evidence="12" type="ORF">EV214_103101</name>
</gene>
<feature type="active site" description="Nucleophile" evidence="8">
    <location>
        <position position="9"/>
    </location>
</feature>
<dbReference type="PANTHER" id="PTHR42891">
    <property type="entry name" value="D-GLYCERO-BETA-D-MANNO-HEPTOSE-1,7-BISPHOSPHATE 7-PHOSPHATASE"/>
    <property type="match status" value="1"/>
</dbReference>
<dbReference type="GO" id="GO:0046872">
    <property type="term" value="F:metal ion binding"/>
    <property type="evidence" value="ECO:0007669"/>
    <property type="project" value="UniProtKB-KW"/>
</dbReference>
<feature type="binding site" evidence="9">
    <location>
        <begin position="17"/>
        <end position="20"/>
    </location>
    <ligand>
        <name>substrate</name>
    </ligand>
</feature>
<evidence type="ECO:0000256" key="1">
    <source>
        <dbReference type="ARBA" id="ARBA00004496"/>
    </source>
</evidence>
<reference evidence="12 13" key="1">
    <citation type="submission" date="2019-03" db="EMBL/GenBank/DDBJ databases">
        <title>Genomic Encyclopedia of Type Strains, Phase IV (KMG-IV): sequencing the most valuable type-strain genomes for metagenomic binning, comparative biology and taxonomic classification.</title>
        <authorList>
            <person name="Goeker M."/>
        </authorList>
    </citation>
    <scope>NUCLEOTIDE SEQUENCE [LARGE SCALE GENOMIC DNA]</scope>
    <source>
        <strain evidence="12 13">DSM 102940</strain>
    </source>
</reference>
<evidence type="ECO:0000313" key="13">
    <source>
        <dbReference type="Proteomes" id="UP000294919"/>
    </source>
</evidence>
<sequence length="176" mass="19429">MSKRAVFLDRDGTLIVDHGYIHEPSQVALLPGAIEALSKLKKWGFELIIISNQSGIGRGFFTKKEVDNVNQHLHSLLIAHGITLTGIYYCPHSPDAGCICRKPKPGLLLQALYEHRIDAKQSYFVGDKWTDIQAAIGAGVQPVLLSRNHDISMSTVPILTVASLLEWTKLIDQGDM</sequence>
<evidence type="ECO:0000256" key="4">
    <source>
        <dbReference type="ARBA" id="ARBA00022801"/>
    </source>
</evidence>
<dbReference type="InterPro" id="IPR023214">
    <property type="entry name" value="HAD_sf"/>
</dbReference>
<feature type="binding site" evidence="11">
    <location>
        <position position="100"/>
    </location>
    <ligand>
        <name>Zn(2+)</name>
        <dbReference type="ChEBI" id="CHEBI:29105"/>
    </ligand>
</feature>
<feature type="binding site" evidence="11">
    <location>
        <position position="128"/>
    </location>
    <ligand>
        <name>Mg(2+)</name>
        <dbReference type="ChEBI" id="CHEBI:18420"/>
    </ligand>
</feature>
<dbReference type="Gene3D" id="3.40.50.1000">
    <property type="entry name" value="HAD superfamily/HAD-like"/>
    <property type="match status" value="1"/>
</dbReference>
<feature type="binding site" evidence="11">
    <location>
        <position position="92"/>
    </location>
    <ligand>
        <name>Zn(2+)</name>
        <dbReference type="ChEBI" id="CHEBI:29105"/>
    </ligand>
</feature>
<keyword evidence="11" id="KW-0862">Zinc</keyword>
<dbReference type="GO" id="GO:0005975">
    <property type="term" value="P:carbohydrate metabolic process"/>
    <property type="evidence" value="ECO:0007669"/>
    <property type="project" value="InterPro"/>
</dbReference>
<feature type="site" description="Stabilizes the phosphoryl group" evidence="10">
    <location>
        <position position="51"/>
    </location>
</feature>
<dbReference type="GO" id="GO:0016791">
    <property type="term" value="F:phosphatase activity"/>
    <property type="evidence" value="ECO:0007669"/>
    <property type="project" value="InterPro"/>
</dbReference>
<feature type="binding site" evidence="11">
    <location>
        <position position="11"/>
    </location>
    <ligand>
        <name>Mg(2+)</name>
        <dbReference type="ChEBI" id="CHEBI:18420"/>
    </ligand>
</feature>
<evidence type="ECO:0000256" key="9">
    <source>
        <dbReference type="PIRSR" id="PIRSR004682-2"/>
    </source>
</evidence>
<dbReference type="InterPro" id="IPR006543">
    <property type="entry name" value="Histidinol-phos"/>
</dbReference>
<comment type="cofactor">
    <cofactor evidence="11">
        <name>Mg(2+)</name>
        <dbReference type="ChEBI" id="CHEBI:18420"/>
    </cofactor>
</comment>
<evidence type="ECO:0000256" key="10">
    <source>
        <dbReference type="PIRSR" id="PIRSR004682-3"/>
    </source>
</evidence>
<evidence type="ECO:0000256" key="8">
    <source>
        <dbReference type="PIRSR" id="PIRSR004682-1"/>
    </source>
</evidence>
<organism evidence="12 13">
    <name type="scientific">Marinisporobacter balticus</name>
    <dbReference type="NCBI Taxonomy" id="2018667"/>
    <lineage>
        <taxon>Bacteria</taxon>
        <taxon>Bacillati</taxon>
        <taxon>Bacillota</taxon>
        <taxon>Clostridia</taxon>
        <taxon>Peptostreptococcales</taxon>
        <taxon>Thermotaleaceae</taxon>
        <taxon>Marinisporobacter</taxon>
    </lineage>
</organism>
<dbReference type="PIRSF" id="PIRSF004682">
    <property type="entry name" value="GmhB"/>
    <property type="match status" value="1"/>
</dbReference>
<feature type="binding site" evidence="9">
    <location>
        <begin position="51"/>
        <end position="54"/>
    </location>
    <ligand>
        <name>substrate</name>
    </ligand>
</feature>
<dbReference type="PANTHER" id="PTHR42891:SF1">
    <property type="entry name" value="D-GLYCERO-BETA-D-MANNO-HEPTOSE-1,7-BISPHOSPHATE 7-PHOSPHATASE"/>
    <property type="match status" value="1"/>
</dbReference>
<keyword evidence="13" id="KW-1185">Reference proteome</keyword>
<dbReference type="GO" id="GO:0005737">
    <property type="term" value="C:cytoplasm"/>
    <property type="evidence" value="ECO:0007669"/>
    <property type="project" value="UniProtKB-SubCell"/>
</dbReference>
<dbReference type="Proteomes" id="UP000294919">
    <property type="component" value="Unassembled WGS sequence"/>
</dbReference>
<feature type="binding site" evidence="9">
    <location>
        <position position="128"/>
    </location>
    <ligand>
        <name>substrate</name>
    </ligand>
</feature>
<dbReference type="InterPro" id="IPR006549">
    <property type="entry name" value="HAD-SF_hydro_IIIA"/>
</dbReference>
<evidence type="ECO:0000256" key="3">
    <source>
        <dbReference type="ARBA" id="ARBA00022723"/>
    </source>
</evidence>
<comment type="caution">
    <text evidence="12">The sequence shown here is derived from an EMBL/GenBank/DDBJ whole genome shotgun (WGS) entry which is preliminary data.</text>
</comment>
<evidence type="ECO:0000313" key="12">
    <source>
        <dbReference type="EMBL" id="TCO79050.1"/>
    </source>
</evidence>
<keyword evidence="5 7" id="KW-0119">Carbohydrate metabolism</keyword>
<feature type="binding site" evidence="9">
    <location>
        <begin position="101"/>
        <end position="102"/>
    </location>
    <ligand>
        <name>substrate</name>
    </ligand>
</feature>
<dbReference type="Pfam" id="PF13242">
    <property type="entry name" value="Hydrolase_like"/>
    <property type="match status" value="1"/>
</dbReference>
<dbReference type="OrthoDB" id="9801899at2"/>
<dbReference type="SUPFAM" id="SSF56784">
    <property type="entry name" value="HAD-like"/>
    <property type="match status" value="1"/>
</dbReference>
<keyword evidence="11" id="KW-0460">Magnesium</keyword>
<keyword evidence="2 7" id="KW-0963">Cytoplasm</keyword>